<evidence type="ECO:0000313" key="1">
    <source>
        <dbReference type="EnsemblPlants" id="AET1Gv20441900.3"/>
    </source>
</evidence>
<proteinExistence type="predicted"/>
<dbReference type="Gramene" id="AET1Gv20441900.3">
    <property type="protein sequence ID" value="AET1Gv20441900.3"/>
    <property type="gene ID" value="AET1Gv20441900"/>
</dbReference>
<reference evidence="1" key="3">
    <citation type="journal article" date="2017" name="Nature">
        <title>Genome sequence of the progenitor of the wheat D genome Aegilops tauschii.</title>
        <authorList>
            <person name="Luo M.C."/>
            <person name="Gu Y.Q."/>
            <person name="Puiu D."/>
            <person name="Wang H."/>
            <person name="Twardziok S.O."/>
            <person name="Deal K.R."/>
            <person name="Huo N."/>
            <person name="Zhu T."/>
            <person name="Wang L."/>
            <person name="Wang Y."/>
            <person name="McGuire P.E."/>
            <person name="Liu S."/>
            <person name="Long H."/>
            <person name="Ramasamy R.K."/>
            <person name="Rodriguez J.C."/>
            <person name="Van S.L."/>
            <person name="Yuan L."/>
            <person name="Wang Z."/>
            <person name="Xia Z."/>
            <person name="Xiao L."/>
            <person name="Anderson O.D."/>
            <person name="Ouyang S."/>
            <person name="Liang Y."/>
            <person name="Zimin A.V."/>
            <person name="Pertea G."/>
            <person name="Qi P."/>
            <person name="Bennetzen J.L."/>
            <person name="Dai X."/>
            <person name="Dawson M.W."/>
            <person name="Muller H.G."/>
            <person name="Kugler K."/>
            <person name="Rivarola-Duarte L."/>
            <person name="Spannagl M."/>
            <person name="Mayer K.F.X."/>
            <person name="Lu F.H."/>
            <person name="Bevan M.W."/>
            <person name="Leroy P."/>
            <person name="Li P."/>
            <person name="You F.M."/>
            <person name="Sun Q."/>
            <person name="Liu Z."/>
            <person name="Lyons E."/>
            <person name="Wicker T."/>
            <person name="Salzberg S.L."/>
            <person name="Devos K.M."/>
            <person name="Dvorak J."/>
        </authorList>
    </citation>
    <scope>NUCLEOTIDE SEQUENCE [LARGE SCALE GENOMIC DNA]</scope>
    <source>
        <strain evidence="1">cv. AL8/78</strain>
    </source>
</reference>
<reference evidence="1" key="5">
    <citation type="journal article" date="2021" name="G3 (Bethesda)">
        <title>Aegilops tauschii genome assembly Aet v5.0 features greater sequence contiguity and improved annotation.</title>
        <authorList>
            <person name="Wang L."/>
            <person name="Zhu T."/>
            <person name="Rodriguez J.C."/>
            <person name="Deal K.R."/>
            <person name="Dubcovsky J."/>
            <person name="McGuire P.E."/>
            <person name="Lux T."/>
            <person name="Spannagl M."/>
            <person name="Mayer K.F.X."/>
            <person name="Baldrich P."/>
            <person name="Meyers B.C."/>
            <person name="Huo N."/>
            <person name="Gu Y.Q."/>
            <person name="Zhou H."/>
            <person name="Devos K.M."/>
            <person name="Bennetzen J.L."/>
            <person name="Unver T."/>
            <person name="Budak H."/>
            <person name="Gulick P.J."/>
            <person name="Galiba G."/>
            <person name="Kalapos B."/>
            <person name="Nelson D.R."/>
            <person name="Li P."/>
            <person name="You F.M."/>
            <person name="Luo M.C."/>
            <person name="Dvorak J."/>
        </authorList>
    </citation>
    <scope>NUCLEOTIDE SEQUENCE [LARGE SCALE GENOMIC DNA]</scope>
    <source>
        <strain evidence="1">cv. AL8/78</strain>
    </source>
</reference>
<reference evidence="2" key="2">
    <citation type="journal article" date="2017" name="Nat. Plants">
        <title>The Aegilops tauschii genome reveals multiple impacts of transposons.</title>
        <authorList>
            <person name="Zhao G."/>
            <person name="Zou C."/>
            <person name="Li K."/>
            <person name="Wang K."/>
            <person name="Li T."/>
            <person name="Gao L."/>
            <person name="Zhang X."/>
            <person name="Wang H."/>
            <person name="Yang Z."/>
            <person name="Liu X."/>
            <person name="Jiang W."/>
            <person name="Mao L."/>
            <person name="Kong X."/>
            <person name="Jiao Y."/>
            <person name="Jia J."/>
        </authorList>
    </citation>
    <scope>NUCLEOTIDE SEQUENCE [LARGE SCALE GENOMIC DNA]</scope>
    <source>
        <strain evidence="2">cv. AL8/78</strain>
    </source>
</reference>
<organism evidence="1 2">
    <name type="scientific">Aegilops tauschii subsp. strangulata</name>
    <name type="common">Goatgrass</name>
    <dbReference type="NCBI Taxonomy" id="200361"/>
    <lineage>
        <taxon>Eukaryota</taxon>
        <taxon>Viridiplantae</taxon>
        <taxon>Streptophyta</taxon>
        <taxon>Embryophyta</taxon>
        <taxon>Tracheophyta</taxon>
        <taxon>Spermatophyta</taxon>
        <taxon>Magnoliopsida</taxon>
        <taxon>Liliopsida</taxon>
        <taxon>Poales</taxon>
        <taxon>Poaceae</taxon>
        <taxon>BOP clade</taxon>
        <taxon>Pooideae</taxon>
        <taxon>Triticodae</taxon>
        <taxon>Triticeae</taxon>
        <taxon>Triticinae</taxon>
        <taxon>Aegilops</taxon>
    </lineage>
</organism>
<dbReference type="AlphaFoldDB" id="A0A452YKI9"/>
<reference evidence="2" key="1">
    <citation type="journal article" date="2014" name="Science">
        <title>Ancient hybridizations among the ancestral genomes of bread wheat.</title>
        <authorList>
            <consortium name="International Wheat Genome Sequencing Consortium,"/>
            <person name="Marcussen T."/>
            <person name="Sandve S.R."/>
            <person name="Heier L."/>
            <person name="Spannagl M."/>
            <person name="Pfeifer M."/>
            <person name="Jakobsen K.S."/>
            <person name="Wulff B.B."/>
            <person name="Steuernagel B."/>
            <person name="Mayer K.F."/>
            <person name="Olsen O.A."/>
        </authorList>
    </citation>
    <scope>NUCLEOTIDE SEQUENCE [LARGE SCALE GENOMIC DNA]</scope>
    <source>
        <strain evidence="2">cv. AL8/78</strain>
    </source>
</reference>
<keyword evidence="2" id="KW-1185">Reference proteome</keyword>
<name>A0A452YKI9_AEGTS</name>
<sequence length="74" mass="8031">QAFPREAHCHPHYLIHSSLRCSPAQMALQAATSFLPSALSARKEGAAKDSAFFRVCLADGLKFDTTSLGLRTKV</sequence>
<accession>A0A452YKI9</accession>
<evidence type="ECO:0000313" key="2">
    <source>
        <dbReference type="Proteomes" id="UP000015105"/>
    </source>
</evidence>
<protein>
    <submittedName>
        <fullName evidence="1">Uncharacterized protein</fullName>
    </submittedName>
</protein>
<reference evidence="1" key="4">
    <citation type="submission" date="2019-03" db="UniProtKB">
        <authorList>
            <consortium name="EnsemblPlants"/>
        </authorList>
    </citation>
    <scope>IDENTIFICATION</scope>
</reference>
<dbReference type="EnsemblPlants" id="AET1Gv20441900.3">
    <property type="protein sequence ID" value="AET1Gv20441900.3"/>
    <property type="gene ID" value="AET1Gv20441900"/>
</dbReference>
<dbReference type="Proteomes" id="UP000015105">
    <property type="component" value="Chromosome 1D"/>
</dbReference>